<evidence type="ECO:0000256" key="2">
    <source>
        <dbReference type="ARBA" id="ARBA00023125"/>
    </source>
</evidence>
<dbReference type="InterPro" id="IPR011711">
    <property type="entry name" value="GntR_C"/>
</dbReference>
<dbReference type="InterPro" id="IPR000524">
    <property type="entry name" value="Tscrpt_reg_HTH_GntR"/>
</dbReference>
<protein>
    <submittedName>
        <fullName evidence="5">GntR family transcriptional regulator</fullName>
    </submittedName>
</protein>
<keyword evidence="3" id="KW-0804">Transcription</keyword>
<sequence length="214" mass="24249">MNLVRNRVYEMVRRDIMSCAIVPGAELREAELAERFGVSKSPVRDAMQKLEYEGLVEIEPRRGHRVRPVSISDAADMLELRLILEAAGVRKAALVATDAELAELDVYRDADTTSIPVFTEYNRRFHRHLASLSRNQRLAEEMGRVMELYERLCMVSLSAVVAHDHNEGPLREHNDIIDALQARNGNAAARMLKRHIGRSQTQILRALESRPVVA</sequence>
<dbReference type="GO" id="GO:0003677">
    <property type="term" value="F:DNA binding"/>
    <property type="evidence" value="ECO:0007669"/>
    <property type="project" value="UniProtKB-KW"/>
</dbReference>
<organism evidence="5 6">
    <name type="scientific">Ancylobacter defluvii</name>
    <dbReference type="NCBI Taxonomy" id="1282440"/>
    <lineage>
        <taxon>Bacteria</taxon>
        <taxon>Pseudomonadati</taxon>
        <taxon>Pseudomonadota</taxon>
        <taxon>Alphaproteobacteria</taxon>
        <taxon>Hyphomicrobiales</taxon>
        <taxon>Xanthobacteraceae</taxon>
        <taxon>Ancylobacter</taxon>
    </lineage>
</organism>
<evidence type="ECO:0000313" key="6">
    <source>
        <dbReference type="Proteomes" id="UP001143330"/>
    </source>
</evidence>
<feature type="domain" description="HTH gntR-type" evidence="4">
    <location>
        <begin position="2"/>
        <end position="69"/>
    </location>
</feature>
<reference evidence="5" key="1">
    <citation type="journal article" date="2014" name="Int. J. Syst. Evol. Microbiol.">
        <title>Complete genome sequence of Corynebacterium casei LMG S-19264T (=DSM 44701T), isolated from a smear-ripened cheese.</title>
        <authorList>
            <consortium name="US DOE Joint Genome Institute (JGI-PGF)"/>
            <person name="Walter F."/>
            <person name="Albersmeier A."/>
            <person name="Kalinowski J."/>
            <person name="Ruckert C."/>
        </authorList>
    </citation>
    <scope>NUCLEOTIDE SEQUENCE</scope>
    <source>
        <strain evidence="5">VKM B-2789</strain>
    </source>
</reference>
<dbReference type="InterPro" id="IPR036388">
    <property type="entry name" value="WH-like_DNA-bd_sf"/>
</dbReference>
<dbReference type="GO" id="GO:0003700">
    <property type="term" value="F:DNA-binding transcription factor activity"/>
    <property type="evidence" value="ECO:0007669"/>
    <property type="project" value="InterPro"/>
</dbReference>
<dbReference type="PANTHER" id="PTHR43537:SF45">
    <property type="entry name" value="GNTR FAMILY REGULATORY PROTEIN"/>
    <property type="match status" value="1"/>
</dbReference>
<reference evidence="5" key="2">
    <citation type="submission" date="2023-01" db="EMBL/GenBank/DDBJ databases">
        <authorList>
            <person name="Sun Q."/>
            <person name="Evtushenko L."/>
        </authorList>
    </citation>
    <scope>NUCLEOTIDE SEQUENCE</scope>
    <source>
        <strain evidence="5">VKM B-2789</strain>
    </source>
</reference>
<keyword evidence="1" id="KW-0805">Transcription regulation</keyword>
<evidence type="ECO:0000259" key="4">
    <source>
        <dbReference type="PROSITE" id="PS50949"/>
    </source>
</evidence>
<dbReference type="Proteomes" id="UP001143330">
    <property type="component" value="Unassembled WGS sequence"/>
</dbReference>
<dbReference type="Gene3D" id="1.20.120.530">
    <property type="entry name" value="GntR ligand-binding domain-like"/>
    <property type="match status" value="1"/>
</dbReference>
<gene>
    <name evidence="5" type="ORF">GCM10017653_28370</name>
</gene>
<evidence type="ECO:0000256" key="1">
    <source>
        <dbReference type="ARBA" id="ARBA00023015"/>
    </source>
</evidence>
<name>A0A9W6JX40_9HYPH</name>
<keyword evidence="6" id="KW-1185">Reference proteome</keyword>
<dbReference type="Pfam" id="PF00392">
    <property type="entry name" value="GntR"/>
    <property type="match status" value="1"/>
</dbReference>
<dbReference type="InterPro" id="IPR008920">
    <property type="entry name" value="TF_FadR/GntR_C"/>
</dbReference>
<dbReference type="InterPro" id="IPR036390">
    <property type="entry name" value="WH_DNA-bd_sf"/>
</dbReference>
<proteinExistence type="predicted"/>
<comment type="caution">
    <text evidence="5">The sequence shown here is derived from an EMBL/GenBank/DDBJ whole genome shotgun (WGS) entry which is preliminary data.</text>
</comment>
<keyword evidence="2" id="KW-0238">DNA-binding</keyword>
<dbReference type="RefSeq" id="WP_213364627.1">
    <property type="nucleotide sequence ID" value="NZ_BSFM01000014.1"/>
</dbReference>
<dbReference type="EMBL" id="BSFM01000014">
    <property type="protein sequence ID" value="GLK84767.1"/>
    <property type="molecule type" value="Genomic_DNA"/>
</dbReference>
<dbReference type="PROSITE" id="PS50949">
    <property type="entry name" value="HTH_GNTR"/>
    <property type="match status" value="1"/>
</dbReference>
<dbReference type="SMART" id="SM00345">
    <property type="entry name" value="HTH_GNTR"/>
    <property type="match status" value="1"/>
</dbReference>
<accession>A0A9W6JX40</accession>
<dbReference type="SUPFAM" id="SSF48008">
    <property type="entry name" value="GntR ligand-binding domain-like"/>
    <property type="match status" value="1"/>
</dbReference>
<dbReference type="SMART" id="SM00895">
    <property type="entry name" value="FCD"/>
    <property type="match status" value="1"/>
</dbReference>
<evidence type="ECO:0000256" key="3">
    <source>
        <dbReference type="ARBA" id="ARBA00023163"/>
    </source>
</evidence>
<dbReference type="SUPFAM" id="SSF46785">
    <property type="entry name" value="Winged helix' DNA-binding domain"/>
    <property type="match status" value="1"/>
</dbReference>
<dbReference type="PRINTS" id="PR00035">
    <property type="entry name" value="HTHGNTR"/>
</dbReference>
<evidence type="ECO:0000313" key="5">
    <source>
        <dbReference type="EMBL" id="GLK84767.1"/>
    </source>
</evidence>
<dbReference type="CDD" id="cd07377">
    <property type="entry name" value="WHTH_GntR"/>
    <property type="match status" value="1"/>
</dbReference>
<dbReference type="PANTHER" id="PTHR43537">
    <property type="entry name" value="TRANSCRIPTIONAL REGULATOR, GNTR FAMILY"/>
    <property type="match status" value="1"/>
</dbReference>
<dbReference type="Gene3D" id="1.10.10.10">
    <property type="entry name" value="Winged helix-like DNA-binding domain superfamily/Winged helix DNA-binding domain"/>
    <property type="match status" value="1"/>
</dbReference>
<dbReference type="Pfam" id="PF07729">
    <property type="entry name" value="FCD"/>
    <property type="match status" value="1"/>
</dbReference>
<dbReference type="AlphaFoldDB" id="A0A9W6JX40"/>